<comment type="function">
    <text evidence="1">Required for the efficient initiation of filament assembly.</text>
</comment>
<evidence type="ECO:0000256" key="1">
    <source>
        <dbReference type="ARBA" id="ARBA00002397"/>
    </source>
</evidence>
<sequence>MAEQHSIIDLLTKKEALYTELLAIVDEESRSLSSIALDRLWAFTEEKSRLSMEIEALRDEILEMASARLGIQTGSVPMHLRELPRLFSEHEPMVARSVESIIFIKGKIRKIAETSVSFVENYLETVEEIIQMLTSSTSATKIYGMDRHLMEPGGSLLIHGEA</sequence>
<reference evidence="4 5" key="1">
    <citation type="submission" date="2019-03" db="EMBL/GenBank/DDBJ databases">
        <authorList>
            <person name="Nijsse B."/>
        </authorList>
    </citation>
    <scope>NUCLEOTIDE SEQUENCE [LARGE SCALE GENOMIC DNA]</scope>
    <source>
        <strain evidence="4">Desulfoluna butyratoxydans MSL71</strain>
    </source>
</reference>
<dbReference type="InterPro" id="IPR007809">
    <property type="entry name" value="FlgN-like"/>
</dbReference>
<dbReference type="SUPFAM" id="SSF140566">
    <property type="entry name" value="FlgN-like"/>
    <property type="match status" value="1"/>
</dbReference>
<dbReference type="InterPro" id="IPR036679">
    <property type="entry name" value="FlgN-like_sf"/>
</dbReference>
<evidence type="ECO:0000313" key="4">
    <source>
        <dbReference type="EMBL" id="VFQ46363.1"/>
    </source>
</evidence>
<evidence type="ECO:0000256" key="2">
    <source>
        <dbReference type="ARBA" id="ARBA00007703"/>
    </source>
</evidence>
<dbReference type="Pfam" id="PF05130">
    <property type="entry name" value="FlgN"/>
    <property type="match status" value="1"/>
</dbReference>
<accession>A0A4U8YY12</accession>
<name>A0A4U8YY12_9BACT</name>
<organism evidence="4 5">
    <name type="scientific">Desulfoluna butyratoxydans</name>
    <dbReference type="NCBI Taxonomy" id="231438"/>
    <lineage>
        <taxon>Bacteria</taxon>
        <taxon>Pseudomonadati</taxon>
        <taxon>Thermodesulfobacteriota</taxon>
        <taxon>Desulfobacteria</taxon>
        <taxon>Desulfobacterales</taxon>
        <taxon>Desulfolunaceae</taxon>
        <taxon>Desulfoluna</taxon>
    </lineage>
</organism>
<comment type="similarity">
    <text evidence="2">Belongs to the FlgN family.</text>
</comment>
<evidence type="ECO:0000313" key="5">
    <source>
        <dbReference type="Proteomes" id="UP000507962"/>
    </source>
</evidence>
<dbReference type="EMBL" id="CAADHO010000008">
    <property type="protein sequence ID" value="VFQ46363.1"/>
    <property type="molecule type" value="Genomic_DNA"/>
</dbReference>
<evidence type="ECO:0000256" key="3">
    <source>
        <dbReference type="ARBA" id="ARBA00022795"/>
    </source>
</evidence>
<dbReference type="RefSeq" id="WP_180143960.1">
    <property type="nucleotide sequence ID" value="NZ_CAADHO010000008.1"/>
</dbReference>
<keyword evidence="5" id="KW-1185">Reference proteome</keyword>
<dbReference type="Proteomes" id="UP000507962">
    <property type="component" value="Unassembled WGS sequence"/>
</dbReference>
<dbReference type="AlphaFoldDB" id="A0A4U8YY12"/>
<dbReference type="Gene3D" id="1.20.58.300">
    <property type="entry name" value="FlgN-like"/>
    <property type="match status" value="1"/>
</dbReference>
<dbReference type="GO" id="GO:0044780">
    <property type="term" value="P:bacterial-type flagellum assembly"/>
    <property type="evidence" value="ECO:0007669"/>
    <property type="project" value="InterPro"/>
</dbReference>
<keyword evidence="3" id="KW-1005">Bacterial flagellum biogenesis</keyword>
<proteinExistence type="inferred from homology"/>
<protein>
    <submittedName>
        <fullName evidence="4">Flgn-like protein</fullName>
    </submittedName>
</protein>
<gene>
    <name evidence="4" type="ORF">MSL71_40270</name>
</gene>